<dbReference type="GO" id="GO:0003723">
    <property type="term" value="F:RNA binding"/>
    <property type="evidence" value="ECO:0007669"/>
    <property type="project" value="InterPro"/>
</dbReference>
<name>A1CFY3_ASPCL</name>
<keyword evidence="5" id="KW-0677">Repeat</keyword>
<dbReference type="GO" id="GO:0032040">
    <property type="term" value="C:small-subunit processome"/>
    <property type="evidence" value="ECO:0007669"/>
    <property type="project" value="InterPro"/>
</dbReference>
<dbReference type="PROSITE" id="PS50082">
    <property type="entry name" value="WD_REPEATS_2"/>
    <property type="match status" value="1"/>
</dbReference>
<dbReference type="AlphaFoldDB" id="A1CFY3"/>
<evidence type="ECO:0000313" key="10">
    <source>
        <dbReference type="EMBL" id="EAW10863.1"/>
    </source>
</evidence>
<gene>
    <name evidence="10" type="ORF">ACLA_064950</name>
</gene>
<dbReference type="InterPro" id="IPR015943">
    <property type="entry name" value="WD40/YVTN_repeat-like_dom_sf"/>
</dbReference>
<keyword evidence="6" id="KW-0804">Transcription</keyword>
<sequence length="930" mass="102076">MPGPASSSGHAKRSRTTDAPRTGKDGVKRRRFSRSEGQAAKSTTSVASKMPDAKNIVQKIMSVREEASAHGHDEQGKPPVKQWVLSSPVAGQYSNIDPIMTSNEEHLLLGTETAIHVYSVATSRRIRTLQTDPAGRIVGYRLCPEDPQHLYIITSTGTVSKWDWLSGDQILSRDMAAETLHAELCIHKSSTSKSSMLFTSRERKVGKREIAITLISCEDANDTIILETGHRIDNFKVFGSGQAVIAWADQHLLLGTRTLEPSDPSSLRYSWREMLLPVYPTCIDIQASAAYNRVRADDAQTQTLEKMDLVLGGSDGSILVYHDFLAFVPQAASDQAYSKALAPRRLHWHRGPVNVVRWSSDGNYIISGGDESVIVLWQLDTGRKQFLPHLSSPICNLVVSASGKSYILKLADNCVMLLSATELQPYATITGLQLCPKVSSPTVASLSRSSVSFESPAALLHPRQPDRLVAAVPAYRQVSRESHSVANSCVLQTFDVRNSNQIHRQALARTNATTLRTSPEGTKITPPDVRHLDICQTGDWMATVDDWIPHQEDAKAIGHGIDQSSSRADHRETFLKFWRWAESSSTWELVTRIDAPHSVNGGSVPILDLVSRPCHDEFATLGADAVLRLWCPIHRHRSGIETKHPEFQIQAWKCRGMINLKGEIPGFELGSANAACMGFSQDGSVLAICLQSESGPTSGLVALVDVQNCRLHFSRVGVYADRPRAARFLGRYLVILSKQSVCIWDTVGDVIRAVKLSTALDEISLLAVSPKSQNFAVVAKYPEQPTGAQNCPKSQFTIRIYDIQTLALLSELPLNYSPVSLLSDPFSDDYVVVDVAANVQRACRPERSSQLAIQPADVISTSHGLGNLFDAQFRHAKRHSRPEASTIAVNDDSSFQRSDGLPGVFNDVPPFVLPPASILFKSVVQVLARS</sequence>
<dbReference type="OMA" id="TRIDGPH"/>
<evidence type="ECO:0000256" key="4">
    <source>
        <dbReference type="ARBA" id="ARBA00022574"/>
    </source>
</evidence>
<evidence type="ECO:0000256" key="8">
    <source>
        <dbReference type="PROSITE-ProRule" id="PRU00221"/>
    </source>
</evidence>
<dbReference type="GO" id="GO:0006364">
    <property type="term" value="P:rRNA processing"/>
    <property type="evidence" value="ECO:0007669"/>
    <property type="project" value="UniProtKB-KW"/>
</dbReference>
<dbReference type="PANTHER" id="PTHR44215:SF1">
    <property type="entry name" value="WD REPEAT-CONTAINING PROTEIN 75"/>
    <property type="match status" value="1"/>
</dbReference>
<evidence type="ECO:0000256" key="6">
    <source>
        <dbReference type="ARBA" id="ARBA00023163"/>
    </source>
</evidence>
<dbReference type="Gene3D" id="2.130.10.10">
    <property type="entry name" value="YVTN repeat-like/Quinoprotein amine dehydrogenase"/>
    <property type="match status" value="2"/>
</dbReference>
<keyword evidence="4 8" id="KW-0853">WD repeat</keyword>
<evidence type="ECO:0000256" key="1">
    <source>
        <dbReference type="ARBA" id="ARBA00004604"/>
    </source>
</evidence>
<keyword evidence="2" id="KW-0690">Ribosome biogenesis</keyword>
<dbReference type="GO" id="GO:2000234">
    <property type="term" value="P:positive regulation of rRNA processing"/>
    <property type="evidence" value="ECO:0007669"/>
    <property type="project" value="TreeGrafter"/>
</dbReference>
<comment type="subcellular location">
    <subcellularLocation>
        <location evidence="1">Nucleus</location>
        <location evidence="1">Nucleolus</location>
    </subcellularLocation>
</comment>
<dbReference type="GO" id="GO:0045943">
    <property type="term" value="P:positive regulation of transcription by RNA polymerase I"/>
    <property type="evidence" value="ECO:0007669"/>
    <property type="project" value="InterPro"/>
</dbReference>
<dbReference type="InterPro" id="IPR001680">
    <property type="entry name" value="WD40_rpt"/>
</dbReference>
<dbReference type="VEuPathDB" id="FungiDB:ACLA_064950"/>
<evidence type="ECO:0000313" key="11">
    <source>
        <dbReference type="Proteomes" id="UP000006701"/>
    </source>
</evidence>
<dbReference type="InterPro" id="IPR036322">
    <property type="entry name" value="WD40_repeat_dom_sf"/>
</dbReference>
<dbReference type="eggNOG" id="KOG1963">
    <property type="taxonomic scope" value="Eukaryota"/>
</dbReference>
<dbReference type="SUPFAM" id="SSF50978">
    <property type="entry name" value="WD40 repeat-like"/>
    <property type="match status" value="1"/>
</dbReference>
<dbReference type="HOGENOM" id="CLU_005417_0_1_1"/>
<reference evidence="10 11" key="1">
    <citation type="journal article" date="2008" name="PLoS Genet.">
        <title>Genomic islands in the pathogenic filamentous fungus Aspergillus fumigatus.</title>
        <authorList>
            <person name="Fedorova N.D."/>
            <person name="Khaldi N."/>
            <person name="Joardar V.S."/>
            <person name="Maiti R."/>
            <person name="Amedeo P."/>
            <person name="Anderson M.J."/>
            <person name="Crabtree J."/>
            <person name="Silva J.C."/>
            <person name="Badger J.H."/>
            <person name="Albarraq A."/>
            <person name="Angiuoli S."/>
            <person name="Bussey H."/>
            <person name="Bowyer P."/>
            <person name="Cotty P.J."/>
            <person name="Dyer P.S."/>
            <person name="Egan A."/>
            <person name="Galens K."/>
            <person name="Fraser-Liggett C.M."/>
            <person name="Haas B.J."/>
            <person name="Inman J.M."/>
            <person name="Kent R."/>
            <person name="Lemieux S."/>
            <person name="Malavazi I."/>
            <person name="Orvis J."/>
            <person name="Roemer T."/>
            <person name="Ronning C.M."/>
            <person name="Sundaram J.P."/>
            <person name="Sutton G."/>
            <person name="Turner G."/>
            <person name="Venter J.C."/>
            <person name="White O.R."/>
            <person name="Whitty B.R."/>
            <person name="Youngman P."/>
            <person name="Wolfe K.H."/>
            <person name="Goldman G.H."/>
            <person name="Wortman J.R."/>
            <person name="Jiang B."/>
            <person name="Denning D.W."/>
            <person name="Nierman W.C."/>
        </authorList>
    </citation>
    <scope>NUCLEOTIDE SEQUENCE [LARGE SCALE GENOMIC DNA]</scope>
    <source>
        <strain evidence="11">ATCC 1007 / CBS 513.65 / DSM 816 / NCTC 3887 / NRRL 1</strain>
    </source>
</reference>
<proteinExistence type="predicted"/>
<evidence type="ECO:0000256" key="5">
    <source>
        <dbReference type="ARBA" id="ARBA00022737"/>
    </source>
</evidence>
<dbReference type="RefSeq" id="XP_001272289.1">
    <property type="nucleotide sequence ID" value="XM_001272288.1"/>
</dbReference>
<dbReference type="InterPro" id="IPR053826">
    <property type="entry name" value="WDR75"/>
</dbReference>
<organism evidence="10 11">
    <name type="scientific">Aspergillus clavatus (strain ATCC 1007 / CBS 513.65 / DSM 816 / NCTC 3887 / NRRL 1 / QM 1276 / 107)</name>
    <dbReference type="NCBI Taxonomy" id="344612"/>
    <lineage>
        <taxon>Eukaryota</taxon>
        <taxon>Fungi</taxon>
        <taxon>Dikarya</taxon>
        <taxon>Ascomycota</taxon>
        <taxon>Pezizomycotina</taxon>
        <taxon>Eurotiomycetes</taxon>
        <taxon>Eurotiomycetidae</taxon>
        <taxon>Eurotiales</taxon>
        <taxon>Aspergillaceae</taxon>
        <taxon>Aspergillus</taxon>
        <taxon>Aspergillus subgen. Fumigati</taxon>
    </lineage>
</organism>
<evidence type="ECO:0000256" key="3">
    <source>
        <dbReference type="ARBA" id="ARBA00022552"/>
    </source>
</evidence>
<feature type="region of interest" description="Disordered" evidence="9">
    <location>
        <begin position="1"/>
        <end position="53"/>
    </location>
</feature>
<keyword evidence="3" id="KW-0698">rRNA processing</keyword>
<feature type="repeat" description="WD" evidence="8">
    <location>
        <begin position="346"/>
        <end position="387"/>
    </location>
</feature>
<accession>A1CFY3</accession>
<dbReference type="PANTHER" id="PTHR44215">
    <property type="entry name" value="WD REPEAT-CONTAINING PROTEIN 75"/>
    <property type="match status" value="1"/>
</dbReference>
<keyword evidence="7" id="KW-0539">Nucleus</keyword>
<evidence type="ECO:0000256" key="9">
    <source>
        <dbReference type="SAM" id="MobiDB-lite"/>
    </source>
</evidence>
<dbReference type="PROSITE" id="PS50294">
    <property type="entry name" value="WD_REPEATS_REGION"/>
    <property type="match status" value="1"/>
</dbReference>
<dbReference type="EMBL" id="DS027053">
    <property type="protein sequence ID" value="EAW10863.1"/>
    <property type="molecule type" value="Genomic_DNA"/>
</dbReference>
<dbReference type="OrthoDB" id="4096at2759"/>
<dbReference type="KEGG" id="act:ACLA_064950"/>
<keyword evidence="11" id="KW-1185">Reference proteome</keyword>
<evidence type="ECO:0000256" key="2">
    <source>
        <dbReference type="ARBA" id="ARBA00022517"/>
    </source>
</evidence>
<dbReference type="Proteomes" id="UP000006701">
    <property type="component" value="Unassembled WGS sequence"/>
</dbReference>
<evidence type="ECO:0000256" key="7">
    <source>
        <dbReference type="ARBA" id="ARBA00023242"/>
    </source>
</evidence>
<dbReference type="GeneID" id="4704699"/>
<feature type="compositionally biased region" description="Basic and acidic residues" evidence="9">
    <location>
        <begin position="15"/>
        <end position="26"/>
    </location>
</feature>
<protein>
    <submittedName>
        <fullName evidence="10">WD domain protein</fullName>
    </submittedName>
</protein>
<dbReference type="SMART" id="SM00320">
    <property type="entry name" value="WD40"/>
    <property type="match status" value="3"/>
</dbReference>
<dbReference type="STRING" id="344612.A1CFY3"/>